<proteinExistence type="predicted"/>
<evidence type="ECO:0000313" key="1">
    <source>
        <dbReference type="EMBL" id="KAL0576364.1"/>
    </source>
</evidence>
<dbReference type="PANTHER" id="PTHR36156:SF2">
    <property type="entry name" value="CUPIN TYPE-2 DOMAIN-CONTAINING PROTEIN"/>
    <property type="match status" value="1"/>
</dbReference>
<dbReference type="InterPro" id="IPR047142">
    <property type="entry name" value="OryJ/VirC-like"/>
</dbReference>
<dbReference type="Proteomes" id="UP001465976">
    <property type="component" value="Unassembled WGS sequence"/>
</dbReference>
<keyword evidence="2" id="KW-1185">Reference proteome</keyword>
<sequence length="175" mass="18839">MSQADLPPQRRVVAAHNEQGISSIVNDGKLEAKELELAPGTRIAPIWKIMDALPTKDNSNKEDGAARVIPVSEGYGLVPSNGSNLQTTELAPGTITPMHRTSSIDYDILLEGEVVLIMEDGSETLVKNVGDVVVMKGALHAWKNPSATKWCRFISILTVAEPAIVNGKALEPEFL</sequence>
<dbReference type="PANTHER" id="PTHR36156">
    <property type="entry name" value="SLR2101 PROTEIN"/>
    <property type="match status" value="1"/>
</dbReference>
<dbReference type="InterPro" id="IPR011051">
    <property type="entry name" value="RmlC_Cupin_sf"/>
</dbReference>
<name>A0ABR3FLS9_9AGAR</name>
<evidence type="ECO:0008006" key="3">
    <source>
        <dbReference type="Google" id="ProtNLM"/>
    </source>
</evidence>
<accession>A0ABR3FLS9</accession>
<dbReference type="EMBL" id="JBAHYK010000228">
    <property type="protein sequence ID" value="KAL0576364.1"/>
    <property type="molecule type" value="Genomic_DNA"/>
</dbReference>
<dbReference type="CDD" id="cd02231">
    <property type="entry name" value="cupin_BLL6423-like"/>
    <property type="match status" value="1"/>
</dbReference>
<dbReference type="InterPro" id="IPR014710">
    <property type="entry name" value="RmlC-like_jellyroll"/>
</dbReference>
<dbReference type="Gene3D" id="2.60.120.10">
    <property type="entry name" value="Jelly Rolls"/>
    <property type="match status" value="1"/>
</dbReference>
<evidence type="ECO:0000313" key="2">
    <source>
        <dbReference type="Proteomes" id="UP001465976"/>
    </source>
</evidence>
<organism evidence="1 2">
    <name type="scientific">Marasmius crinis-equi</name>
    <dbReference type="NCBI Taxonomy" id="585013"/>
    <lineage>
        <taxon>Eukaryota</taxon>
        <taxon>Fungi</taxon>
        <taxon>Dikarya</taxon>
        <taxon>Basidiomycota</taxon>
        <taxon>Agaricomycotina</taxon>
        <taxon>Agaricomycetes</taxon>
        <taxon>Agaricomycetidae</taxon>
        <taxon>Agaricales</taxon>
        <taxon>Marasmiineae</taxon>
        <taxon>Marasmiaceae</taxon>
        <taxon>Marasmius</taxon>
    </lineage>
</organism>
<reference evidence="1 2" key="1">
    <citation type="submission" date="2024-02" db="EMBL/GenBank/DDBJ databases">
        <title>A draft genome for the cacao thread blight pathogen Marasmius crinis-equi.</title>
        <authorList>
            <person name="Cohen S.P."/>
            <person name="Baruah I.K."/>
            <person name="Amoako-Attah I."/>
            <person name="Bukari Y."/>
            <person name="Meinhardt L.W."/>
            <person name="Bailey B.A."/>
        </authorList>
    </citation>
    <scope>NUCLEOTIDE SEQUENCE [LARGE SCALE GENOMIC DNA]</scope>
    <source>
        <strain evidence="1 2">GH-76</strain>
    </source>
</reference>
<comment type="caution">
    <text evidence="1">The sequence shown here is derived from an EMBL/GenBank/DDBJ whole genome shotgun (WGS) entry which is preliminary data.</text>
</comment>
<protein>
    <recommendedName>
        <fullName evidence="3">Cupin 2 conserved barrel domain-containing protein</fullName>
    </recommendedName>
</protein>
<gene>
    <name evidence="1" type="ORF">V5O48_005623</name>
</gene>
<dbReference type="SUPFAM" id="SSF51182">
    <property type="entry name" value="RmlC-like cupins"/>
    <property type="match status" value="1"/>
</dbReference>